<dbReference type="EMBL" id="BAABAU010000001">
    <property type="protein sequence ID" value="GAA4265539.1"/>
    <property type="molecule type" value="Genomic_DNA"/>
</dbReference>
<dbReference type="Proteomes" id="UP001501594">
    <property type="component" value="Unassembled WGS sequence"/>
</dbReference>
<keyword evidence="3" id="KW-1185">Reference proteome</keyword>
<evidence type="ECO:0000313" key="3">
    <source>
        <dbReference type="Proteomes" id="UP001501594"/>
    </source>
</evidence>
<organism evidence="2 3">
    <name type="scientific">Frondihabitans peucedani</name>
    <dbReference type="NCBI Taxonomy" id="598626"/>
    <lineage>
        <taxon>Bacteria</taxon>
        <taxon>Bacillati</taxon>
        <taxon>Actinomycetota</taxon>
        <taxon>Actinomycetes</taxon>
        <taxon>Micrococcales</taxon>
        <taxon>Microbacteriaceae</taxon>
        <taxon>Frondihabitans</taxon>
    </lineage>
</organism>
<sequence length="63" mass="7161">MFPEVVQERPAVLREPEARVEDRETELGAVHPDHLRDAGRDADHEALPLRVESLRVVKDPHSS</sequence>
<name>A0ABP8E0Q9_9MICO</name>
<reference evidence="3" key="1">
    <citation type="journal article" date="2019" name="Int. J. Syst. Evol. Microbiol.">
        <title>The Global Catalogue of Microorganisms (GCM) 10K type strain sequencing project: providing services to taxonomists for standard genome sequencing and annotation.</title>
        <authorList>
            <consortium name="The Broad Institute Genomics Platform"/>
            <consortium name="The Broad Institute Genome Sequencing Center for Infectious Disease"/>
            <person name="Wu L."/>
            <person name="Ma J."/>
        </authorList>
    </citation>
    <scope>NUCLEOTIDE SEQUENCE [LARGE SCALE GENOMIC DNA]</scope>
    <source>
        <strain evidence="3">JCM 17442</strain>
    </source>
</reference>
<protein>
    <submittedName>
        <fullName evidence="2">Uncharacterized protein</fullName>
    </submittedName>
</protein>
<comment type="caution">
    <text evidence="2">The sequence shown here is derived from an EMBL/GenBank/DDBJ whole genome shotgun (WGS) entry which is preliminary data.</text>
</comment>
<evidence type="ECO:0000256" key="1">
    <source>
        <dbReference type="SAM" id="MobiDB-lite"/>
    </source>
</evidence>
<evidence type="ECO:0000313" key="2">
    <source>
        <dbReference type="EMBL" id="GAA4265539.1"/>
    </source>
</evidence>
<gene>
    <name evidence="2" type="ORF">GCM10022256_11510</name>
</gene>
<feature type="region of interest" description="Disordered" evidence="1">
    <location>
        <begin position="15"/>
        <end position="44"/>
    </location>
</feature>
<accession>A0ABP8E0Q9</accession>
<proteinExistence type="predicted"/>